<evidence type="ECO:0000256" key="4">
    <source>
        <dbReference type="ARBA" id="ARBA00023136"/>
    </source>
</evidence>
<dbReference type="EMBL" id="ABVL01000012">
    <property type="protein sequence ID" value="EDY18447.1"/>
    <property type="molecule type" value="Genomic_DNA"/>
</dbReference>
<dbReference type="RefSeq" id="WP_006981157.1">
    <property type="nucleotide sequence ID" value="NZ_ABVL01000012.1"/>
</dbReference>
<organism evidence="10 11">
    <name type="scientific">Chthoniobacter flavus Ellin428</name>
    <dbReference type="NCBI Taxonomy" id="497964"/>
    <lineage>
        <taxon>Bacteria</taxon>
        <taxon>Pseudomonadati</taxon>
        <taxon>Verrucomicrobiota</taxon>
        <taxon>Spartobacteria</taxon>
        <taxon>Chthoniobacterales</taxon>
        <taxon>Chthoniobacteraceae</taxon>
        <taxon>Chthoniobacter</taxon>
    </lineage>
</organism>
<dbReference type="PROSITE" id="PS50005">
    <property type="entry name" value="TPR"/>
    <property type="match status" value="2"/>
</dbReference>
<evidence type="ECO:0000256" key="5">
    <source>
        <dbReference type="ARBA" id="ARBA00023237"/>
    </source>
</evidence>
<sequence length="419" mass="46061" precursor="true">MSKTAPLVALTLLSLLMPLSQVNAAVVYRSDEGWTVEGDDTAVAGSAAEQMKKAEKLEASGNDSGAYKSYKALVKRFGQSFLAPKAQRKVGMLLEKHHDYDKAFDAYNSYLTKYPQGEDFDAVVDSMFKIAKLFLEGQKRKVFGVPVGPSMQRAQAMFESIVKNAPFSKLAPLSQFNVGQALEKQNDYPKAIEAYQAVYTKYPNDPVAADALYQVGYVRAKDAREGSYDPATNRKAREAFEDFTARYPNSEKVAQANENIRNLEGGTNKNILDIAKFYDKTRKFKSAVIYYNDVIKAQPGSPEAEYAKGRIEALKNEYGEDALRAGPERTETGNRALERRKLQAKVDTVSRPDYVGPPVAELKQKVETAPAKPKLRTSPDNLGPVPAVEPPLPGGETKPAGTLPLTPAPPESEPPKLNQ</sequence>
<evidence type="ECO:0000256" key="1">
    <source>
        <dbReference type="ARBA" id="ARBA00022729"/>
    </source>
</evidence>
<comment type="caution">
    <text evidence="10">The sequence shown here is derived from an EMBL/GenBank/DDBJ whole genome shotgun (WGS) entry which is preliminary data.</text>
</comment>
<dbReference type="PANTHER" id="PTHR44943">
    <property type="entry name" value="CELLULOSE SYNTHASE OPERON PROTEIN C"/>
    <property type="match status" value="1"/>
</dbReference>
<keyword evidence="1 8" id="KW-0732">Signal</keyword>
<dbReference type="InterPro" id="IPR011990">
    <property type="entry name" value="TPR-like_helical_dom_sf"/>
</dbReference>
<evidence type="ECO:0000259" key="9">
    <source>
        <dbReference type="Pfam" id="PF13525"/>
    </source>
</evidence>
<dbReference type="SMART" id="SM00028">
    <property type="entry name" value="TPR"/>
    <property type="match status" value="3"/>
</dbReference>
<dbReference type="InterPro" id="IPR019734">
    <property type="entry name" value="TPR_rpt"/>
</dbReference>
<name>B4D4J4_9BACT</name>
<proteinExistence type="predicted"/>
<dbReference type="eggNOG" id="COG1729">
    <property type="taxonomic scope" value="Bacteria"/>
</dbReference>
<evidence type="ECO:0000256" key="6">
    <source>
        <dbReference type="PROSITE-ProRule" id="PRU00339"/>
    </source>
</evidence>
<dbReference type="AlphaFoldDB" id="B4D4J4"/>
<evidence type="ECO:0000256" key="3">
    <source>
        <dbReference type="ARBA" id="ARBA00022803"/>
    </source>
</evidence>
<evidence type="ECO:0000313" key="11">
    <source>
        <dbReference type="Proteomes" id="UP000005824"/>
    </source>
</evidence>
<protein>
    <submittedName>
        <fullName evidence="10">Tetratricopeptide TPR_2 repeat protein</fullName>
    </submittedName>
</protein>
<keyword evidence="11" id="KW-1185">Reference proteome</keyword>
<evidence type="ECO:0000313" key="10">
    <source>
        <dbReference type="EMBL" id="EDY18447.1"/>
    </source>
</evidence>
<dbReference type="STRING" id="497964.CfE428DRAFT_3832"/>
<dbReference type="InterPro" id="IPR039565">
    <property type="entry name" value="BamD-like"/>
</dbReference>
<keyword evidence="3 6" id="KW-0802">TPR repeat</keyword>
<feature type="chain" id="PRO_5002800428" evidence="8">
    <location>
        <begin position="25"/>
        <end position="419"/>
    </location>
</feature>
<dbReference type="SUPFAM" id="SSF48452">
    <property type="entry name" value="TPR-like"/>
    <property type="match status" value="1"/>
</dbReference>
<dbReference type="Proteomes" id="UP000005824">
    <property type="component" value="Unassembled WGS sequence"/>
</dbReference>
<feature type="domain" description="Outer membrane lipoprotein BamD-like" evidence="9">
    <location>
        <begin position="151"/>
        <end position="307"/>
    </location>
</feature>
<dbReference type="InterPro" id="IPR017689">
    <property type="entry name" value="BamD"/>
</dbReference>
<keyword evidence="4" id="KW-0472">Membrane</keyword>
<feature type="repeat" description="TPR" evidence="6">
    <location>
        <begin position="172"/>
        <end position="205"/>
    </location>
</feature>
<dbReference type="PANTHER" id="PTHR44943:SF8">
    <property type="entry name" value="TPR REPEAT-CONTAINING PROTEIN MJ0263"/>
    <property type="match status" value="1"/>
</dbReference>
<reference evidence="10 11" key="1">
    <citation type="journal article" date="2011" name="J. Bacteriol.">
        <title>Genome sequence of Chthoniobacter flavus Ellin428, an aerobic heterotrophic soil bacterium.</title>
        <authorList>
            <person name="Kant R."/>
            <person name="van Passel M.W."/>
            <person name="Palva A."/>
            <person name="Lucas S."/>
            <person name="Lapidus A."/>
            <person name="Glavina Del Rio T."/>
            <person name="Dalin E."/>
            <person name="Tice H."/>
            <person name="Bruce D."/>
            <person name="Goodwin L."/>
            <person name="Pitluck S."/>
            <person name="Larimer F.W."/>
            <person name="Land M.L."/>
            <person name="Hauser L."/>
            <person name="Sangwan P."/>
            <person name="de Vos W.M."/>
            <person name="Janssen P.H."/>
            <person name="Smidt H."/>
        </authorList>
    </citation>
    <scope>NUCLEOTIDE SEQUENCE [LARGE SCALE GENOMIC DNA]</scope>
    <source>
        <strain evidence="10 11">Ellin428</strain>
    </source>
</reference>
<dbReference type="InParanoid" id="B4D4J4"/>
<evidence type="ECO:0000256" key="8">
    <source>
        <dbReference type="SAM" id="SignalP"/>
    </source>
</evidence>
<feature type="region of interest" description="Disordered" evidence="7">
    <location>
        <begin position="350"/>
        <end position="419"/>
    </location>
</feature>
<dbReference type="eggNOG" id="COG4105">
    <property type="taxonomic scope" value="Bacteria"/>
</dbReference>
<dbReference type="Pfam" id="PF13525">
    <property type="entry name" value="YfiO"/>
    <property type="match status" value="1"/>
</dbReference>
<keyword evidence="5" id="KW-0998">Cell outer membrane</keyword>
<evidence type="ECO:0000256" key="7">
    <source>
        <dbReference type="SAM" id="MobiDB-lite"/>
    </source>
</evidence>
<feature type="signal peptide" evidence="8">
    <location>
        <begin position="1"/>
        <end position="24"/>
    </location>
</feature>
<feature type="repeat" description="TPR" evidence="6">
    <location>
        <begin position="84"/>
        <end position="117"/>
    </location>
</feature>
<evidence type="ECO:0000256" key="2">
    <source>
        <dbReference type="ARBA" id="ARBA00022737"/>
    </source>
</evidence>
<dbReference type="NCBIfam" id="TIGR03302">
    <property type="entry name" value="OM_YfiO"/>
    <property type="match status" value="1"/>
</dbReference>
<accession>B4D4J4</accession>
<dbReference type="Gene3D" id="1.25.40.10">
    <property type="entry name" value="Tetratricopeptide repeat domain"/>
    <property type="match status" value="2"/>
</dbReference>
<dbReference type="Pfam" id="PF13432">
    <property type="entry name" value="TPR_16"/>
    <property type="match status" value="1"/>
</dbReference>
<gene>
    <name evidence="10" type="ORF">CfE428DRAFT_3832</name>
</gene>
<keyword evidence="2" id="KW-0677">Repeat</keyword>
<dbReference type="InterPro" id="IPR051685">
    <property type="entry name" value="Ycf3/AcsC/BcsC/TPR_MFPF"/>
</dbReference>